<dbReference type="HOGENOM" id="CLU_3290247_0_0_7"/>
<keyword evidence="3" id="KW-1185">Reference proteome</keyword>
<gene>
    <name evidence="2" type="ordered locus">Glov_0334</name>
</gene>
<evidence type="ECO:0000313" key="2">
    <source>
        <dbReference type="EMBL" id="ACD94062.1"/>
    </source>
</evidence>
<dbReference type="EMBL" id="CP001089">
    <property type="protein sequence ID" value="ACD94062.1"/>
    <property type="molecule type" value="Genomic_DNA"/>
</dbReference>
<proteinExistence type="predicted"/>
<dbReference type="KEGG" id="glo:Glov_0334"/>
<dbReference type="Proteomes" id="UP000002420">
    <property type="component" value="Chromosome"/>
</dbReference>
<sequence length="40" mass="4824">MHFGPIDDICKRFIVYMKHTTVIYSSFIAYVFIIFIKMFS</sequence>
<evidence type="ECO:0000313" key="3">
    <source>
        <dbReference type="Proteomes" id="UP000002420"/>
    </source>
</evidence>
<organism evidence="2 3">
    <name type="scientific">Trichlorobacter lovleyi (strain ATCC BAA-1151 / DSM 17278 / SZ)</name>
    <name type="common">Geobacter lovleyi</name>
    <dbReference type="NCBI Taxonomy" id="398767"/>
    <lineage>
        <taxon>Bacteria</taxon>
        <taxon>Pseudomonadati</taxon>
        <taxon>Thermodesulfobacteriota</taxon>
        <taxon>Desulfuromonadia</taxon>
        <taxon>Geobacterales</taxon>
        <taxon>Geobacteraceae</taxon>
        <taxon>Trichlorobacter</taxon>
    </lineage>
</organism>
<accession>B3E1H0</accession>
<name>B3E1H0_TRIL1</name>
<keyword evidence="1" id="KW-1133">Transmembrane helix</keyword>
<dbReference type="STRING" id="398767.Glov_0334"/>
<keyword evidence="1" id="KW-0472">Membrane</keyword>
<protein>
    <submittedName>
        <fullName evidence="2">Uncharacterized protein</fullName>
    </submittedName>
</protein>
<reference evidence="2 3" key="1">
    <citation type="submission" date="2008-05" db="EMBL/GenBank/DDBJ databases">
        <title>Complete sequence of chromosome of Geobacter lovleyi SZ.</title>
        <authorList>
            <consortium name="US DOE Joint Genome Institute"/>
            <person name="Lucas S."/>
            <person name="Copeland A."/>
            <person name="Lapidus A."/>
            <person name="Glavina del Rio T."/>
            <person name="Dalin E."/>
            <person name="Tice H."/>
            <person name="Bruce D."/>
            <person name="Goodwin L."/>
            <person name="Pitluck S."/>
            <person name="Chertkov O."/>
            <person name="Meincke L."/>
            <person name="Brettin T."/>
            <person name="Detter J.C."/>
            <person name="Han C."/>
            <person name="Tapia R."/>
            <person name="Kuske C.R."/>
            <person name="Schmutz J."/>
            <person name="Larimer F."/>
            <person name="Land M."/>
            <person name="Hauser L."/>
            <person name="Kyrpides N."/>
            <person name="Mikhailova N."/>
            <person name="Sung Y."/>
            <person name="Fletcher K.E."/>
            <person name="Ritalahti K.M."/>
            <person name="Loeffler F.E."/>
            <person name="Richardson P."/>
        </authorList>
    </citation>
    <scope>NUCLEOTIDE SEQUENCE [LARGE SCALE GENOMIC DNA]</scope>
    <source>
        <strain evidence="3">ATCC BAA-1151 / DSM 17278 / SZ</strain>
    </source>
</reference>
<feature type="transmembrane region" description="Helical" evidence="1">
    <location>
        <begin position="21"/>
        <end position="39"/>
    </location>
</feature>
<dbReference type="AlphaFoldDB" id="B3E1H0"/>
<evidence type="ECO:0000256" key="1">
    <source>
        <dbReference type="SAM" id="Phobius"/>
    </source>
</evidence>
<keyword evidence="1" id="KW-0812">Transmembrane</keyword>